<evidence type="ECO:0000313" key="7">
    <source>
        <dbReference type="Proteomes" id="UP001287286"/>
    </source>
</evidence>
<evidence type="ECO:0000313" key="3">
    <source>
        <dbReference type="EMBL" id="KAK4087732.1"/>
    </source>
</evidence>
<organism evidence="4 6">
    <name type="scientific">Purpureocillium lilacinum</name>
    <name type="common">Paecilomyces lilacinus</name>
    <dbReference type="NCBI Taxonomy" id="33203"/>
    <lineage>
        <taxon>Eukaryota</taxon>
        <taxon>Fungi</taxon>
        <taxon>Dikarya</taxon>
        <taxon>Ascomycota</taxon>
        <taxon>Pezizomycotina</taxon>
        <taxon>Sordariomycetes</taxon>
        <taxon>Hypocreomycetidae</taxon>
        <taxon>Hypocreales</taxon>
        <taxon>Ophiocordycipitaceae</taxon>
        <taxon>Purpureocillium</taxon>
    </lineage>
</organism>
<reference evidence="3" key="2">
    <citation type="submission" date="2023-11" db="EMBL/GenBank/DDBJ databases">
        <authorList>
            <person name="Beijen E."/>
            <person name="Ohm R.A."/>
        </authorList>
    </citation>
    <scope>NUCLEOTIDE SEQUENCE</scope>
    <source>
        <strain evidence="3">CBS 150709</strain>
    </source>
</reference>
<dbReference type="Proteomes" id="UP001287286">
    <property type="component" value="Unassembled WGS sequence"/>
</dbReference>
<feature type="region of interest" description="Disordered" evidence="1">
    <location>
        <begin position="1"/>
        <end position="85"/>
    </location>
</feature>
<keyword evidence="4" id="KW-0808">Transferase</keyword>
<evidence type="ECO:0000313" key="4">
    <source>
        <dbReference type="EMBL" id="OAQ82077.1"/>
    </source>
</evidence>
<dbReference type="PANTHER" id="PTHR21310">
    <property type="entry name" value="AMINOGLYCOSIDE PHOSPHOTRANSFERASE-RELATED-RELATED"/>
    <property type="match status" value="1"/>
</dbReference>
<feature type="compositionally biased region" description="Polar residues" evidence="1">
    <location>
        <begin position="62"/>
        <end position="71"/>
    </location>
</feature>
<dbReference type="AlphaFoldDB" id="A0A179GVU1"/>
<dbReference type="InterPro" id="IPR051678">
    <property type="entry name" value="AGP_Transferase"/>
</dbReference>
<dbReference type="InterPro" id="IPR011009">
    <property type="entry name" value="Kinase-like_dom_sf"/>
</dbReference>
<sequence length="381" mass="41993">MNAPTTDTTGMNPERASMLRDIAAGGEDRSLETEADKEPKPGPQRSGANGISLGKPAANAAGSRSNQNKSPVSVVPLKRSRSAVDEQDNVVAPGPRLLVIRAPLLDLAPPANPDTFYLANLLAYRPFRLILESSPVQNMAPVARTHFLQISGAGLVINEIVRTHSNLPILHLPTMGALNAGLIAPDGGVDRVARGARLEDLWARMSPEGKYNMARQLGRLVKQMRKTPQNPRQAATRQLGSVHSGGYTLLVDRRQNSTYWAVREKPTQEQFVAFLLSTLSTSCAPAVAGRIAKHFSKSTSLVLCHGDLCPRNIIVHNHLVVGIIGWDCAGWYPKWWEYVKFFETFTNPMNQDWYDYVDEILDTAYTDEMVAYQSVMRWPPA</sequence>
<accession>A0A179GVU1</accession>
<dbReference type="GO" id="GO:0016740">
    <property type="term" value="F:transferase activity"/>
    <property type="evidence" value="ECO:0007669"/>
    <property type="project" value="UniProtKB-KW"/>
</dbReference>
<keyword evidence="7" id="KW-1185">Reference proteome</keyword>
<dbReference type="EMBL" id="LSBH01000003">
    <property type="protein sequence ID" value="OAQ82077.1"/>
    <property type="molecule type" value="Genomic_DNA"/>
</dbReference>
<evidence type="ECO:0000313" key="6">
    <source>
        <dbReference type="Proteomes" id="UP000078240"/>
    </source>
</evidence>
<feature type="domain" description="Aminoglycoside phosphotransferase" evidence="2">
    <location>
        <begin position="198"/>
        <end position="349"/>
    </location>
</feature>
<evidence type="ECO:0000313" key="5">
    <source>
        <dbReference type="EMBL" id="OAQ92123.1"/>
    </source>
</evidence>
<dbReference type="STRING" id="33203.A0A179GVU1"/>
<comment type="caution">
    <text evidence="4">The sequence shown here is derived from an EMBL/GenBank/DDBJ whole genome shotgun (WGS) entry which is preliminary data.</text>
</comment>
<gene>
    <name evidence="3" type="ORF">Purlil1_7789</name>
    <name evidence="4" type="ORF">VFPBJ_04661</name>
    <name evidence="5" type="ORF">VFPFJ_03863</name>
</gene>
<dbReference type="Pfam" id="PF01636">
    <property type="entry name" value="APH"/>
    <property type="match status" value="1"/>
</dbReference>
<protein>
    <submittedName>
        <fullName evidence="4">Phosphotransferase</fullName>
    </submittedName>
</protein>
<reference evidence="4 6" key="1">
    <citation type="submission" date="2016-01" db="EMBL/GenBank/DDBJ databases">
        <title>Biosynthesis of antibiotic leucinostatins and their inhibition on Phytophthora in bio-control Purpureocillium lilacinum.</title>
        <authorList>
            <person name="Wang G."/>
            <person name="Liu Z."/>
            <person name="Lin R."/>
            <person name="Li E."/>
            <person name="Mao Z."/>
            <person name="Ling J."/>
            <person name="Yin W."/>
            <person name="Xie B."/>
        </authorList>
    </citation>
    <scope>NUCLEOTIDE SEQUENCE [LARGE SCALE GENOMIC DNA]</scope>
    <source>
        <strain evidence="4">PLBJ-1</strain>
        <strain evidence="5">PLFJ-1</strain>
    </source>
</reference>
<name>A0A179GVU1_PURLI</name>
<dbReference type="EMBL" id="LSBI01000003">
    <property type="protein sequence ID" value="OAQ92123.1"/>
    <property type="molecule type" value="Genomic_DNA"/>
</dbReference>
<dbReference type="Proteomes" id="UP000078240">
    <property type="component" value="Unassembled WGS sequence"/>
</dbReference>
<dbReference type="SUPFAM" id="SSF56112">
    <property type="entry name" value="Protein kinase-like (PK-like)"/>
    <property type="match status" value="1"/>
</dbReference>
<dbReference type="Proteomes" id="UP000078340">
    <property type="component" value="Unassembled WGS sequence"/>
</dbReference>
<evidence type="ECO:0000256" key="1">
    <source>
        <dbReference type="SAM" id="MobiDB-lite"/>
    </source>
</evidence>
<evidence type="ECO:0000259" key="2">
    <source>
        <dbReference type="Pfam" id="PF01636"/>
    </source>
</evidence>
<dbReference type="OMA" id="YQGIARC"/>
<dbReference type="Gene3D" id="3.90.1200.10">
    <property type="match status" value="1"/>
</dbReference>
<proteinExistence type="predicted"/>
<feature type="compositionally biased region" description="Basic and acidic residues" evidence="1">
    <location>
        <begin position="26"/>
        <end position="40"/>
    </location>
</feature>
<dbReference type="InterPro" id="IPR002575">
    <property type="entry name" value="Aminoglycoside_PTrfase"/>
</dbReference>
<feature type="compositionally biased region" description="Polar residues" evidence="1">
    <location>
        <begin position="1"/>
        <end position="11"/>
    </location>
</feature>
<dbReference type="PANTHER" id="PTHR21310:SF58">
    <property type="entry name" value="AMINOGLYCOSIDE PHOSPHOTRANSFERASE DOMAIN-CONTAINING PROTEIN"/>
    <property type="match status" value="1"/>
</dbReference>
<dbReference type="EMBL" id="JAWRVI010000029">
    <property type="protein sequence ID" value="KAK4087732.1"/>
    <property type="molecule type" value="Genomic_DNA"/>
</dbReference>
<reference evidence="3 7" key="3">
    <citation type="journal article" date="2024" name="Microbiol. Resour. Announc.">
        <title>Genome annotations for the ascomycete fungi Trichoderma harzianum, Trichoderma aggressivum, and Purpureocillium lilacinum.</title>
        <authorList>
            <person name="Beijen E.P.W."/>
            <person name="Ohm R.A."/>
        </authorList>
    </citation>
    <scope>NUCLEOTIDE SEQUENCE [LARGE SCALE GENOMIC DNA]</scope>
    <source>
        <strain evidence="3 7">CBS 150709</strain>
    </source>
</reference>